<gene>
    <name evidence="3" type="ORF">EJD97_019180</name>
</gene>
<dbReference type="EMBL" id="RXGB01005380">
    <property type="protein sequence ID" value="TMW87988.1"/>
    <property type="molecule type" value="Genomic_DNA"/>
</dbReference>
<evidence type="ECO:0000256" key="2">
    <source>
        <dbReference type="SAM" id="MobiDB-lite"/>
    </source>
</evidence>
<evidence type="ECO:0000313" key="3">
    <source>
        <dbReference type="EMBL" id="TMW87988.1"/>
    </source>
</evidence>
<feature type="coiled-coil region" evidence="1">
    <location>
        <begin position="37"/>
        <end position="64"/>
    </location>
</feature>
<feature type="region of interest" description="Disordered" evidence="2">
    <location>
        <begin position="1"/>
        <end position="32"/>
    </location>
</feature>
<reference evidence="3" key="1">
    <citation type="submission" date="2019-05" db="EMBL/GenBank/DDBJ databases">
        <title>The de novo reference genome and transcriptome assemblies of the wild tomato species Solanum chilense.</title>
        <authorList>
            <person name="Stam R."/>
            <person name="Nosenko T."/>
            <person name="Hoerger A.C."/>
            <person name="Stephan W."/>
            <person name="Seidel M.A."/>
            <person name="Kuhn J.M.M."/>
            <person name="Haberer G."/>
            <person name="Tellier A."/>
        </authorList>
    </citation>
    <scope>NUCLEOTIDE SEQUENCE</scope>
    <source>
        <tissue evidence="3">Mature leaves</tissue>
    </source>
</reference>
<organism evidence="3">
    <name type="scientific">Solanum chilense</name>
    <name type="common">Tomato</name>
    <name type="synonym">Lycopersicon chilense</name>
    <dbReference type="NCBI Taxonomy" id="4083"/>
    <lineage>
        <taxon>Eukaryota</taxon>
        <taxon>Viridiplantae</taxon>
        <taxon>Streptophyta</taxon>
        <taxon>Embryophyta</taxon>
        <taxon>Tracheophyta</taxon>
        <taxon>Spermatophyta</taxon>
        <taxon>Magnoliopsida</taxon>
        <taxon>eudicotyledons</taxon>
        <taxon>Gunneridae</taxon>
        <taxon>Pentapetalae</taxon>
        <taxon>asterids</taxon>
        <taxon>lamiids</taxon>
        <taxon>Solanales</taxon>
        <taxon>Solanaceae</taxon>
        <taxon>Solanoideae</taxon>
        <taxon>Solaneae</taxon>
        <taxon>Solanum</taxon>
        <taxon>Solanum subgen. Lycopersicon</taxon>
    </lineage>
</organism>
<sequence length="130" mass="14668">KSFDKDLSDDETTMNEISPFESSCSDEDNADGMTWSERELRKTIKHMENKVVELTAKRSQIDARSSAAAKIDAEIELILCDRDLLKEGLDEFLVAFAEQQREDVVSILEIKARTDGKKSLNILVSCLTCH</sequence>
<keyword evidence="1" id="KW-0175">Coiled coil</keyword>
<accession>A0A6N2B1U2</accession>
<protein>
    <submittedName>
        <fullName evidence="3">Uncharacterized protein</fullName>
    </submittedName>
</protein>
<evidence type="ECO:0000256" key="1">
    <source>
        <dbReference type="SAM" id="Coils"/>
    </source>
</evidence>
<name>A0A6N2B1U2_SOLCI</name>
<proteinExistence type="predicted"/>
<dbReference type="AlphaFoldDB" id="A0A6N2B1U2"/>
<feature type="non-terminal residue" evidence="3">
    <location>
        <position position="1"/>
    </location>
</feature>
<comment type="caution">
    <text evidence="3">The sequence shown here is derived from an EMBL/GenBank/DDBJ whole genome shotgun (WGS) entry which is preliminary data.</text>
</comment>
<feature type="compositionally biased region" description="Polar residues" evidence="2">
    <location>
        <begin position="14"/>
        <end position="23"/>
    </location>
</feature>